<dbReference type="Proteomes" id="UP001321582">
    <property type="component" value="Chromosome"/>
</dbReference>
<gene>
    <name evidence="2" type="ORF">HLVA_18910</name>
</gene>
<keyword evidence="3" id="KW-1185">Reference proteome</keyword>
<accession>A0AAU9DIB5</accession>
<dbReference type="KEGG" id="haby:HLVA_18910"/>
<dbReference type="InterPro" id="IPR010727">
    <property type="entry name" value="DUF1302"/>
</dbReference>
<sequence>MKKILLLISLGLLFTQGVFANQLETTGYLQNYTGVLLQNGDYSILQNSFNLNLDYSGDKGKLHINPILYNYNSESNIDLKLKEGYIDLYFENFDLRIGKQQIIFGKADGVFITDVISPKDLTEFILPDFDEIRIGVNAAKLDYYFGDTTVETVFIPDFQGDILPASNSIWAIKKPQEFENATMDLSKMSMKNNLKNSSFAIKISSINDFLDYELISGYLWNSTPVNNISKGSSGLVVQPEYYRNKIIGGSFSKSVAGLILRGEGALYIDKALQTKNILNEGVVKKNDLNYMIGIDYNILGVNLSNQIIQEYILDYKDEDEVMQDKLKTTLTLNINDKFLRDTLFCQLFAYYNVETKDALIKTKVDYSLFDGFNIIGGGDIFVGDSGPFGQFDNNDMIYTKVKYSF</sequence>
<dbReference type="EMBL" id="AP027059">
    <property type="protein sequence ID" value="BDU51322.1"/>
    <property type="molecule type" value="Genomic_DNA"/>
</dbReference>
<dbReference type="Pfam" id="PF06980">
    <property type="entry name" value="DUF1302"/>
    <property type="match status" value="1"/>
</dbReference>
<feature type="signal peptide" evidence="1">
    <location>
        <begin position="1"/>
        <end position="20"/>
    </location>
</feature>
<feature type="chain" id="PRO_5043661559" description="DUF5723 domain-containing protein" evidence="1">
    <location>
        <begin position="21"/>
        <end position="405"/>
    </location>
</feature>
<keyword evidence="1" id="KW-0732">Signal</keyword>
<evidence type="ECO:0008006" key="4">
    <source>
        <dbReference type="Google" id="ProtNLM"/>
    </source>
</evidence>
<proteinExistence type="predicted"/>
<evidence type="ECO:0000256" key="1">
    <source>
        <dbReference type="SAM" id="SignalP"/>
    </source>
</evidence>
<name>A0AAU9DIB5_9FUSO</name>
<organism evidence="2 3">
    <name type="scientific">Haliovirga abyssi</name>
    <dbReference type="NCBI Taxonomy" id="2996794"/>
    <lineage>
        <taxon>Bacteria</taxon>
        <taxon>Fusobacteriati</taxon>
        <taxon>Fusobacteriota</taxon>
        <taxon>Fusobacteriia</taxon>
        <taxon>Fusobacteriales</taxon>
        <taxon>Haliovirgaceae</taxon>
        <taxon>Haliovirga</taxon>
    </lineage>
</organism>
<reference evidence="2 3" key="1">
    <citation type="submission" date="2022-11" db="EMBL/GenBank/DDBJ databases">
        <title>Haliovirga abyssi gen. nov., sp. nov., a mesophilic fermentative bacterium isolated from the Iheya North hydrothermal field and the proposal of Haliovirgaceae fam. nov.</title>
        <authorList>
            <person name="Miyazaki U."/>
            <person name="Tame A."/>
            <person name="Miyazaki J."/>
            <person name="Takai K."/>
            <person name="Sawayama S."/>
            <person name="Kitajima M."/>
            <person name="Okamoto A."/>
            <person name="Nakagawa S."/>
        </authorList>
    </citation>
    <scope>NUCLEOTIDE SEQUENCE [LARGE SCALE GENOMIC DNA]</scope>
    <source>
        <strain evidence="2 3">IC12</strain>
    </source>
</reference>
<protein>
    <recommendedName>
        <fullName evidence="4">DUF5723 domain-containing protein</fullName>
    </recommendedName>
</protein>
<dbReference type="RefSeq" id="WP_307904197.1">
    <property type="nucleotide sequence ID" value="NZ_AP027059.1"/>
</dbReference>
<evidence type="ECO:0000313" key="2">
    <source>
        <dbReference type="EMBL" id="BDU51322.1"/>
    </source>
</evidence>
<dbReference type="AlphaFoldDB" id="A0AAU9DIB5"/>
<evidence type="ECO:0000313" key="3">
    <source>
        <dbReference type="Proteomes" id="UP001321582"/>
    </source>
</evidence>